<dbReference type="PANTHER" id="PTHR43072">
    <property type="entry name" value="N-ACETYLTRANSFERASE"/>
    <property type="match status" value="1"/>
</dbReference>
<dbReference type="Proteomes" id="UP001597319">
    <property type="component" value="Unassembled WGS sequence"/>
</dbReference>
<keyword evidence="5" id="KW-1185">Reference proteome</keyword>
<accession>A0ABW5LG64</accession>
<dbReference type="RefSeq" id="WP_378293664.1">
    <property type="nucleotide sequence ID" value="NZ_JBHULE010000019.1"/>
</dbReference>
<evidence type="ECO:0000256" key="1">
    <source>
        <dbReference type="ARBA" id="ARBA00022679"/>
    </source>
</evidence>
<feature type="domain" description="N-acetyltransferase" evidence="3">
    <location>
        <begin position="1"/>
        <end position="153"/>
    </location>
</feature>
<dbReference type="Gene3D" id="3.40.630.30">
    <property type="match status" value="1"/>
</dbReference>
<dbReference type="SUPFAM" id="SSF55729">
    <property type="entry name" value="Acyl-CoA N-acyltransferases (Nat)"/>
    <property type="match status" value="1"/>
</dbReference>
<name>A0ABW5LG64_9FLAO</name>
<evidence type="ECO:0000256" key="2">
    <source>
        <dbReference type="ARBA" id="ARBA00023315"/>
    </source>
</evidence>
<dbReference type="InterPro" id="IPR000182">
    <property type="entry name" value="GNAT_dom"/>
</dbReference>
<gene>
    <name evidence="4" type="ORF">ACFSR1_14445</name>
</gene>
<proteinExistence type="predicted"/>
<sequence length="161" mass="18505">MKILSFDQSDWTDVSRIYKEGINTGIATFETKVPVWEQWNQTHIQSCRLKAVLNNEIVGWAALAPTSKREVYKGVAEVSIYITSKYRNLGIGKLLLTKLIEDSEQEGFWTLQAGIFSNNTASIQLHTSLGFRIIGYREKVGKLQETWYDNTILERRSKKIM</sequence>
<reference evidence="5" key="1">
    <citation type="journal article" date="2019" name="Int. J. Syst. Evol. Microbiol.">
        <title>The Global Catalogue of Microorganisms (GCM) 10K type strain sequencing project: providing services to taxonomists for standard genome sequencing and annotation.</title>
        <authorList>
            <consortium name="The Broad Institute Genomics Platform"/>
            <consortium name="The Broad Institute Genome Sequencing Center for Infectious Disease"/>
            <person name="Wu L."/>
            <person name="Ma J."/>
        </authorList>
    </citation>
    <scope>NUCLEOTIDE SEQUENCE [LARGE SCALE GENOMIC DNA]</scope>
    <source>
        <strain evidence="5">KCTC 52274</strain>
    </source>
</reference>
<keyword evidence="2 4" id="KW-0012">Acyltransferase</keyword>
<evidence type="ECO:0000313" key="4">
    <source>
        <dbReference type="EMBL" id="MFD2563877.1"/>
    </source>
</evidence>
<protein>
    <submittedName>
        <fullName evidence="4">GNAT family N-acetyltransferase</fullName>
        <ecNumber evidence="4">2.3.-.-</ecNumber>
    </submittedName>
</protein>
<keyword evidence="1 4" id="KW-0808">Transferase</keyword>
<dbReference type="PANTHER" id="PTHR43072:SF23">
    <property type="entry name" value="UPF0039 PROTEIN C11D3.02C"/>
    <property type="match status" value="1"/>
</dbReference>
<dbReference type="Pfam" id="PF00583">
    <property type="entry name" value="Acetyltransf_1"/>
    <property type="match status" value="1"/>
</dbReference>
<organism evidence="4 5">
    <name type="scientific">Aquimarina rubra</name>
    <dbReference type="NCBI Taxonomy" id="1920033"/>
    <lineage>
        <taxon>Bacteria</taxon>
        <taxon>Pseudomonadati</taxon>
        <taxon>Bacteroidota</taxon>
        <taxon>Flavobacteriia</taxon>
        <taxon>Flavobacteriales</taxon>
        <taxon>Flavobacteriaceae</taxon>
        <taxon>Aquimarina</taxon>
    </lineage>
</organism>
<dbReference type="EC" id="2.3.-.-" evidence="4"/>
<dbReference type="InterPro" id="IPR016181">
    <property type="entry name" value="Acyl_CoA_acyltransferase"/>
</dbReference>
<evidence type="ECO:0000259" key="3">
    <source>
        <dbReference type="PROSITE" id="PS51186"/>
    </source>
</evidence>
<dbReference type="CDD" id="cd04301">
    <property type="entry name" value="NAT_SF"/>
    <property type="match status" value="1"/>
</dbReference>
<dbReference type="EMBL" id="JBHULE010000019">
    <property type="protein sequence ID" value="MFD2563877.1"/>
    <property type="molecule type" value="Genomic_DNA"/>
</dbReference>
<comment type="caution">
    <text evidence="4">The sequence shown here is derived from an EMBL/GenBank/DDBJ whole genome shotgun (WGS) entry which is preliminary data.</text>
</comment>
<dbReference type="GO" id="GO:0016746">
    <property type="term" value="F:acyltransferase activity"/>
    <property type="evidence" value="ECO:0007669"/>
    <property type="project" value="UniProtKB-KW"/>
</dbReference>
<evidence type="ECO:0000313" key="5">
    <source>
        <dbReference type="Proteomes" id="UP001597319"/>
    </source>
</evidence>
<dbReference type="PROSITE" id="PS51186">
    <property type="entry name" value="GNAT"/>
    <property type="match status" value="1"/>
</dbReference>